<sequence>MDTVGERIKYARKKNNLTITALSKLTGLSVGNLSDLENNKSMPSSNALIKLKNALNVSIDWLLTGQQIEYIKEEEEKYLSREEFESISEKDKIIFKAFETLPEERKRDIEGYIKVSLNTTDLEKFIKKEKKV</sequence>
<evidence type="ECO:0000313" key="4">
    <source>
        <dbReference type="Proteomes" id="UP000184127"/>
    </source>
</evidence>
<dbReference type="Gene3D" id="1.10.260.40">
    <property type="entry name" value="lambda repressor-like DNA-binding domains"/>
    <property type="match status" value="1"/>
</dbReference>
<dbReference type="CDD" id="cd00093">
    <property type="entry name" value="HTH_XRE"/>
    <property type="match status" value="1"/>
</dbReference>
<dbReference type="InterPro" id="IPR010982">
    <property type="entry name" value="Lambda_DNA-bd_dom_sf"/>
</dbReference>
<dbReference type="Pfam" id="PF12844">
    <property type="entry name" value="HTH_19"/>
    <property type="match status" value="1"/>
</dbReference>
<gene>
    <name evidence="3" type="ORF">SAMN02745195_01093</name>
</gene>
<dbReference type="EMBL" id="FQUR01000009">
    <property type="protein sequence ID" value="SHE75639.1"/>
    <property type="molecule type" value="Genomic_DNA"/>
</dbReference>
<dbReference type="RefSeq" id="WP_072968141.1">
    <property type="nucleotide sequence ID" value="NZ_FQUR01000009.1"/>
</dbReference>
<dbReference type="Proteomes" id="UP000184127">
    <property type="component" value="Unassembled WGS sequence"/>
</dbReference>
<keyword evidence="4" id="KW-1185">Reference proteome</keyword>
<dbReference type="GO" id="GO:0005829">
    <property type="term" value="C:cytosol"/>
    <property type="evidence" value="ECO:0007669"/>
    <property type="project" value="TreeGrafter"/>
</dbReference>
<keyword evidence="1" id="KW-0238">DNA-binding</keyword>
<dbReference type="SUPFAM" id="SSF47413">
    <property type="entry name" value="lambda repressor-like DNA-binding domains"/>
    <property type="match status" value="1"/>
</dbReference>
<accession>A0A1M4W358</accession>
<name>A0A1M4W358_9THEO</name>
<dbReference type="PANTHER" id="PTHR46797">
    <property type="entry name" value="HTH-TYPE TRANSCRIPTIONAL REGULATOR"/>
    <property type="match status" value="1"/>
</dbReference>
<reference evidence="4" key="1">
    <citation type="submission" date="2016-11" db="EMBL/GenBank/DDBJ databases">
        <authorList>
            <person name="Varghese N."/>
            <person name="Submissions S."/>
        </authorList>
    </citation>
    <scope>NUCLEOTIDE SEQUENCE [LARGE SCALE GENOMIC DNA]</scope>
    <source>
        <strain evidence="4">DSM 18761</strain>
    </source>
</reference>
<dbReference type="GO" id="GO:0003700">
    <property type="term" value="F:DNA-binding transcription factor activity"/>
    <property type="evidence" value="ECO:0007669"/>
    <property type="project" value="TreeGrafter"/>
</dbReference>
<evidence type="ECO:0000259" key="2">
    <source>
        <dbReference type="PROSITE" id="PS50943"/>
    </source>
</evidence>
<dbReference type="InterPro" id="IPR050807">
    <property type="entry name" value="TransReg_Diox_bact_type"/>
</dbReference>
<protein>
    <submittedName>
        <fullName evidence="3">Helix-turn-helix domain-containing protein</fullName>
    </submittedName>
</protein>
<dbReference type="GO" id="GO:0003677">
    <property type="term" value="F:DNA binding"/>
    <property type="evidence" value="ECO:0007669"/>
    <property type="project" value="UniProtKB-KW"/>
</dbReference>
<evidence type="ECO:0000313" key="3">
    <source>
        <dbReference type="EMBL" id="SHE75639.1"/>
    </source>
</evidence>
<feature type="domain" description="HTH cro/C1-type" evidence="2">
    <location>
        <begin position="8"/>
        <end position="62"/>
    </location>
</feature>
<dbReference type="SMART" id="SM00530">
    <property type="entry name" value="HTH_XRE"/>
    <property type="match status" value="1"/>
</dbReference>
<organism evidence="3 4">
    <name type="scientific">Thermoanaerobacter uzonensis DSM 18761</name>
    <dbReference type="NCBI Taxonomy" id="1123369"/>
    <lineage>
        <taxon>Bacteria</taxon>
        <taxon>Bacillati</taxon>
        <taxon>Bacillota</taxon>
        <taxon>Clostridia</taxon>
        <taxon>Thermoanaerobacterales</taxon>
        <taxon>Thermoanaerobacteraceae</taxon>
        <taxon>Thermoanaerobacter</taxon>
    </lineage>
</organism>
<dbReference type="InterPro" id="IPR001387">
    <property type="entry name" value="Cro/C1-type_HTH"/>
</dbReference>
<dbReference type="PANTHER" id="PTHR46797:SF1">
    <property type="entry name" value="METHYLPHOSPHONATE SYNTHASE"/>
    <property type="match status" value="1"/>
</dbReference>
<evidence type="ECO:0000256" key="1">
    <source>
        <dbReference type="ARBA" id="ARBA00023125"/>
    </source>
</evidence>
<dbReference type="PROSITE" id="PS50943">
    <property type="entry name" value="HTH_CROC1"/>
    <property type="match status" value="1"/>
</dbReference>
<proteinExistence type="predicted"/>
<dbReference type="AlphaFoldDB" id="A0A1M4W358"/>